<evidence type="ECO:0000313" key="3">
    <source>
        <dbReference type="EMBL" id="MET3659642.1"/>
    </source>
</evidence>
<dbReference type="InterPro" id="IPR052404">
    <property type="entry name" value="SPP1-like_terminase"/>
</dbReference>
<dbReference type="Gene3D" id="1.10.10.1400">
    <property type="entry name" value="Terminase, small subunit, N-terminal DNA-binding domain, HTH motif"/>
    <property type="match status" value="1"/>
</dbReference>
<dbReference type="PANTHER" id="PTHR41328:SF3">
    <property type="entry name" value="PBSX PHAGE TERMINASE SMALL SUBUNIT"/>
    <property type="match status" value="1"/>
</dbReference>
<keyword evidence="1" id="KW-1188">Viral release from host cell</keyword>
<dbReference type="Proteomes" id="UP001549104">
    <property type="component" value="Unassembled WGS sequence"/>
</dbReference>
<organism evidence="3 4">
    <name type="scientific">Sporosarcina psychrophila</name>
    <name type="common">Bacillus psychrophilus</name>
    <dbReference type="NCBI Taxonomy" id="1476"/>
    <lineage>
        <taxon>Bacteria</taxon>
        <taxon>Bacillati</taxon>
        <taxon>Bacillota</taxon>
        <taxon>Bacilli</taxon>
        <taxon>Bacillales</taxon>
        <taxon>Caryophanaceae</taxon>
        <taxon>Sporosarcina</taxon>
    </lineage>
</organism>
<dbReference type="EMBL" id="JBEPME010000014">
    <property type="protein sequence ID" value="MET3659642.1"/>
    <property type="molecule type" value="Genomic_DNA"/>
</dbReference>
<name>A0ABV2KFJ8_SPOPS</name>
<evidence type="ECO:0000256" key="1">
    <source>
        <dbReference type="ARBA" id="ARBA00022612"/>
    </source>
</evidence>
<keyword evidence="2" id="KW-0231">Viral genome packaging</keyword>
<dbReference type="RefSeq" id="WP_354315027.1">
    <property type="nucleotide sequence ID" value="NZ_JBEPME010000014.1"/>
</dbReference>
<dbReference type="InterPro" id="IPR038713">
    <property type="entry name" value="Terminase_Gp1_N_sf"/>
</dbReference>
<evidence type="ECO:0000313" key="4">
    <source>
        <dbReference type="Proteomes" id="UP001549104"/>
    </source>
</evidence>
<proteinExistence type="predicted"/>
<dbReference type="InterPro" id="IPR005335">
    <property type="entry name" value="Terminase_ssu"/>
</dbReference>
<evidence type="ECO:0000256" key="2">
    <source>
        <dbReference type="ARBA" id="ARBA00023219"/>
    </source>
</evidence>
<protein>
    <submittedName>
        <fullName evidence="3">Phage terminase small subunit</fullName>
    </submittedName>
</protein>
<keyword evidence="4" id="KW-1185">Reference proteome</keyword>
<gene>
    <name evidence="3" type="ORF">ABIC55_004788</name>
</gene>
<dbReference type="Pfam" id="PF03592">
    <property type="entry name" value="Terminase_2"/>
    <property type="match status" value="1"/>
</dbReference>
<sequence length="295" mass="33674">MPNWEEMRSEWETTKITLAALAEKHDVKLGTLKSRKSREAWVRGPSVKDATKKKKDATISKRMQPNKAIREPVVESDELTEKQRLFCIHYIKCFNATKAYQKAYGCAYTTAMVEGHRHLRNPKIDVEIDRMKAEQATDLKLGARDVLQKYIDIAFADITDFVDFGAEEIVSKDARGQPMKDENGNDITYKLNYTDFKNANEVDGTIITEVKQGKDGVSIKLADRAKAMDFLVKHFDMVPDHFKRQIETEKLKIAHAKAFGNEDPEQYEDDGFNDALNVTTSEVWGDANDQTDENE</sequence>
<dbReference type="PANTHER" id="PTHR41328">
    <property type="entry name" value="TERMINASE SMALL SUBUNIT-RELATED"/>
    <property type="match status" value="1"/>
</dbReference>
<accession>A0ABV2KFJ8</accession>
<comment type="caution">
    <text evidence="3">The sequence shown here is derived from an EMBL/GenBank/DDBJ whole genome shotgun (WGS) entry which is preliminary data.</text>
</comment>
<reference evidence="3 4" key="1">
    <citation type="submission" date="2024-06" db="EMBL/GenBank/DDBJ databases">
        <title>Sorghum-associated microbial communities from plants grown in Nebraska, USA.</title>
        <authorList>
            <person name="Schachtman D."/>
        </authorList>
    </citation>
    <scope>NUCLEOTIDE SEQUENCE [LARGE SCALE GENOMIC DNA]</scope>
    <source>
        <strain evidence="3 4">1288</strain>
    </source>
</reference>